<evidence type="ECO:0000256" key="2">
    <source>
        <dbReference type="ARBA" id="ARBA00008814"/>
    </source>
</evidence>
<comment type="caution">
    <text evidence="7">The sequence shown here is derived from an EMBL/GenBank/DDBJ whole genome shotgun (WGS) entry which is preliminary data.</text>
</comment>
<accession>A0A7J5BZ79</accession>
<dbReference type="GO" id="GO:1901678">
    <property type="term" value="P:iron coordination entity transport"/>
    <property type="evidence" value="ECO:0007669"/>
    <property type="project" value="UniProtKB-ARBA"/>
</dbReference>
<comment type="subcellular location">
    <subcellularLocation>
        <location evidence="1">Cell envelope</location>
    </subcellularLocation>
</comment>
<dbReference type="PANTHER" id="PTHR30532">
    <property type="entry name" value="IRON III DICITRATE-BINDING PERIPLASMIC PROTEIN"/>
    <property type="match status" value="1"/>
</dbReference>
<dbReference type="Gene3D" id="3.40.50.1980">
    <property type="entry name" value="Nitrogenase molybdenum iron protein domain"/>
    <property type="match status" value="2"/>
</dbReference>
<proteinExistence type="inferred from homology"/>
<organism evidence="7 8">
    <name type="scientific">Pseudoclavibacter chungangensis</name>
    <dbReference type="NCBI Taxonomy" id="587635"/>
    <lineage>
        <taxon>Bacteria</taxon>
        <taxon>Bacillati</taxon>
        <taxon>Actinomycetota</taxon>
        <taxon>Actinomycetes</taxon>
        <taxon>Micrococcales</taxon>
        <taxon>Microbacteriaceae</taxon>
        <taxon>Pseudoclavibacter</taxon>
    </lineage>
</organism>
<evidence type="ECO:0000256" key="4">
    <source>
        <dbReference type="ARBA" id="ARBA00022729"/>
    </source>
</evidence>
<dbReference type="CDD" id="cd01146">
    <property type="entry name" value="FhuD"/>
    <property type="match status" value="1"/>
</dbReference>
<dbReference type="RefSeq" id="WP_158039773.1">
    <property type="nucleotide sequence ID" value="NZ_JACCFV010000001.1"/>
</dbReference>
<dbReference type="Pfam" id="PF01497">
    <property type="entry name" value="Peripla_BP_2"/>
    <property type="match status" value="1"/>
</dbReference>
<dbReference type="GO" id="GO:0030288">
    <property type="term" value="C:outer membrane-bounded periplasmic space"/>
    <property type="evidence" value="ECO:0007669"/>
    <property type="project" value="TreeGrafter"/>
</dbReference>
<keyword evidence="8" id="KW-1185">Reference proteome</keyword>
<dbReference type="EMBL" id="WBJZ01000005">
    <property type="protein sequence ID" value="KAB1659607.1"/>
    <property type="molecule type" value="Genomic_DNA"/>
</dbReference>
<dbReference type="AlphaFoldDB" id="A0A7J5BZ79"/>
<reference evidence="7 8" key="1">
    <citation type="submission" date="2019-09" db="EMBL/GenBank/DDBJ databases">
        <title>Phylogeny of genus Pseudoclavibacter and closely related genus.</title>
        <authorList>
            <person name="Li Y."/>
        </authorList>
    </citation>
    <scope>NUCLEOTIDE SEQUENCE [LARGE SCALE GENOMIC DNA]</scope>
    <source>
        <strain evidence="7 8">DSM 23821</strain>
    </source>
</reference>
<dbReference type="InterPro" id="IPR002491">
    <property type="entry name" value="ABC_transptr_periplasmic_BD"/>
</dbReference>
<protein>
    <submittedName>
        <fullName evidence="7">Iron-siderophore ABC transporter substrate-binding protein</fullName>
    </submittedName>
</protein>
<dbReference type="Proteomes" id="UP000467240">
    <property type="component" value="Unassembled WGS sequence"/>
</dbReference>
<dbReference type="InterPro" id="IPR051313">
    <property type="entry name" value="Bact_iron-sidero_bind"/>
</dbReference>
<dbReference type="PROSITE" id="PS51257">
    <property type="entry name" value="PROKAR_LIPOPROTEIN"/>
    <property type="match status" value="1"/>
</dbReference>
<name>A0A7J5BZ79_9MICO</name>
<keyword evidence="4 5" id="KW-0732">Signal</keyword>
<feature type="signal peptide" evidence="5">
    <location>
        <begin position="1"/>
        <end position="23"/>
    </location>
</feature>
<dbReference type="SUPFAM" id="SSF53807">
    <property type="entry name" value="Helical backbone' metal receptor"/>
    <property type="match status" value="1"/>
</dbReference>
<dbReference type="PANTHER" id="PTHR30532:SF24">
    <property type="entry name" value="FERRIC ENTEROBACTIN-BINDING PERIPLASMIC PROTEIN FEPB"/>
    <property type="match status" value="1"/>
</dbReference>
<evidence type="ECO:0000256" key="1">
    <source>
        <dbReference type="ARBA" id="ARBA00004196"/>
    </source>
</evidence>
<dbReference type="OrthoDB" id="1846031at2"/>
<feature type="chain" id="PRO_5038907363" evidence="5">
    <location>
        <begin position="24"/>
        <end position="336"/>
    </location>
</feature>
<gene>
    <name evidence="7" type="ORF">F8O01_04885</name>
</gene>
<sequence length="336" mass="35083">MASRLTLLAALTATAALTLAGCAADSGTENTTASGDGAFPVTIESALGSATIEAEPQRVVTIGWGSQDAALALGVVPVGMQDMSDNTSDGSGILPWDVEPLGGAEPTLIDYSTADVPFEAIAELEPDLILAVNSGLTQEDFDKLSGVAPTVAYPGKPWLTSWEDQVTIVGQALGKTDEAQALVQRTNDLIAQAKADHPEFAGKTVAFGSGTVADSFNEYLASDSRVQLLEQLGFTIAPSVPTEGEQFAVQVSLENLPSIDSDVLVAWYLSDEVKSQLESTPLFAQIPAVQRGGYVAFTDPDMVYATSAVTVLSLPWMFDTYLPLLSSAAKGEATTT</sequence>
<dbReference type="PROSITE" id="PS50983">
    <property type="entry name" value="FE_B12_PBP"/>
    <property type="match status" value="1"/>
</dbReference>
<evidence type="ECO:0000313" key="7">
    <source>
        <dbReference type="EMBL" id="KAB1659607.1"/>
    </source>
</evidence>
<keyword evidence="3" id="KW-0813">Transport</keyword>
<evidence type="ECO:0000256" key="3">
    <source>
        <dbReference type="ARBA" id="ARBA00022448"/>
    </source>
</evidence>
<feature type="domain" description="Fe/B12 periplasmic-binding" evidence="6">
    <location>
        <begin position="58"/>
        <end position="329"/>
    </location>
</feature>
<comment type="similarity">
    <text evidence="2">Belongs to the bacterial solute-binding protein 8 family.</text>
</comment>
<evidence type="ECO:0000313" key="8">
    <source>
        <dbReference type="Proteomes" id="UP000467240"/>
    </source>
</evidence>
<evidence type="ECO:0000256" key="5">
    <source>
        <dbReference type="SAM" id="SignalP"/>
    </source>
</evidence>
<evidence type="ECO:0000259" key="6">
    <source>
        <dbReference type="PROSITE" id="PS50983"/>
    </source>
</evidence>